<dbReference type="EnsemblPlants" id="TuG1812G0400003951.01.T01">
    <property type="protein sequence ID" value="TuG1812G0400003951.01.T01.cds313095"/>
    <property type="gene ID" value="TuG1812G0400003951.01"/>
</dbReference>
<dbReference type="AlphaFoldDB" id="A0A8R7UAM8"/>
<organism evidence="1 2">
    <name type="scientific">Triticum urartu</name>
    <name type="common">Red wild einkorn</name>
    <name type="synonym">Crithodium urartu</name>
    <dbReference type="NCBI Taxonomy" id="4572"/>
    <lineage>
        <taxon>Eukaryota</taxon>
        <taxon>Viridiplantae</taxon>
        <taxon>Streptophyta</taxon>
        <taxon>Embryophyta</taxon>
        <taxon>Tracheophyta</taxon>
        <taxon>Spermatophyta</taxon>
        <taxon>Magnoliopsida</taxon>
        <taxon>Liliopsida</taxon>
        <taxon>Poales</taxon>
        <taxon>Poaceae</taxon>
        <taxon>BOP clade</taxon>
        <taxon>Pooideae</taxon>
        <taxon>Triticodae</taxon>
        <taxon>Triticeae</taxon>
        <taxon>Triticinae</taxon>
        <taxon>Triticum</taxon>
    </lineage>
</organism>
<sequence length="157" mass="16298">MERGLAQRNCSQKESIIPGSFWVSSVSSVSMGSMGTESSLPSSGRGNIHSGPGIVKFSTGILIASSVMRSCRSGNPGILISLKPGVIAFGTEGTALMLGSCVDELVSRTGRCISGGLDDEQIAESPELVGIYGMPELPGTSARVTAEFRVDEELSKV</sequence>
<evidence type="ECO:0000313" key="1">
    <source>
        <dbReference type="EnsemblPlants" id="TuG1812G0400003951.01.T01.cds313095"/>
    </source>
</evidence>
<proteinExistence type="predicted"/>
<name>A0A8R7UAM8_TRIUA</name>
<reference evidence="1" key="3">
    <citation type="submission" date="2022-06" db="UniProtKB">
        <authorList>
            <consortium name="EnsemblPlants"/>
        </authorList>
    </citation>
    <scope>IDENTIFICATION</scope>
</reference>
<evidence type="ECO:0000313" key="2">
    <source>
        <dbReference type="Proteomes" id="UP000015106"/>
    </source>
</evidence>
<reference evidence="1" key="2">
    <citation type="submission" date="2018-03" db="EMBL/GenBank/DDBJ databases">
        <title>The Triticum urartu genome reveals the dynamic nature of wheat genome evolution.</title>
        <authorList>
            <person name="Ling H."/>
            <person name="Ma B."/>
            <person name="Shi X."/>
            <person name="Liu H."/>
            <person name="Dong L."/>
            <person name="Sun H."/>
            <person name="Cao Y."/>
            <person name="Gao Q."/>
            <person name="Zheng S."/>
            <person name="Li Y."/>
            <person name="Yu Y."/>
            <person name="Du H."/>
            <person name="Qi M."/>
            <person name="Li Y."/>
            <person name="Yu H."/>
            <person name="Cui Y."/>
            <person name="Wang N."/>
            <person name="Chen C."/>
            <person name="Wu H."/>
            <person name="Zhao Y."/>
            <person name="Zhang J."/>
            <person name="Li Y."/>
            <person name="Zhou W."/>
            <person name="Zhang B."/>
            <person name="Hu W."/>
            <person name="Eijk M."/>
            <person name="Tang J."/>
            <person name="Witsenboer H."/>
            <person name="Zhao S."/>
            <person name="Li Z."/>
            <person name="Zhang A."/>
            <person name="Wang D."/>
            <person name="Liang C."/>
        </authorList>
    </citation>
    <scope>NUCLEOTIDE SEQUENCE [LARGE SCALE GENOMIC DNA]</scope>
    <source>
        <strain evidence="1">cv. G1812</strain>
    </source>
</reference>
<dbReference type="Gramene" id="TuG1812G0400003951.01.T01">
    <property type="protein sequence ID" value="TuG1812G0400003951.01.T01.cds313095"/>
    <property type="gene ID" value="TuG1812G0400003951.01"/>
</dbReference>
<accession>A0A8R7UAM8</accession>
<protein>
    <submittedName>
        <fullName evidence="1">Uncharacterized protein</fullName>
    </submittedName>
</protein>
<reference evidence="2" key="1">
    <citation type="journal article" date="2013" name="Nature">
        <title>Draft genome of the wheat A-genome progenitor Triticum urartu.</title>
        <authorList>
            <person name="Ling H.Q."/>
            <person name="Zhao S."/>
            <person name="Liu D."/>
            <person name="Wang J."/>
            <person name="Sun H."/>
            <person name="Zhang C."/>
            <person name="Fan H."/>
            <person name="Li D."/>
            <person name="Dong L."/>
            <person name="Tao Y."/>
            <person name="Gao C."/>
            <person name="Wu H."/>
            <person name="Li Y."/>
            <person name="Cui Y."/>
            <person name="Guo X."/>
            <person name="Zheng S."/>
            <person name="Wang B."/>
            <person name="Yu K."/>
            <person name="Liang Q."/>
            <person name="Yang W."/>
            <person name="Lou X."/>
            <person name="Chen J."/>
            <person name="Feng M."/>
            <person name="Jian J."/>
            <person name="Zhang X."/>
            <person name="Luo G."/>
            <person name="Jiang Y."/>
            <person name="Liu J."/>
            <person name="Wang Z."/>
            <person name="Sha Y."/>
            <person name="Zhang B."/>
            <person name="Wu H."/>
            <person name="Tang D."/>
            <person name="Shen Q."/>
            <person name="Xue P."/>
            <person name="Zou S."/>
            <person name="Wang X."/>
            <person name="Liu X."/>
            <person name="Wang F."/>
            <person name="Yang Y."/>
            <person name="An X."/>
            <person name="Dong Z."/>
            <person name="Zhang K."/>
            <person name="Zhang X."/>
            <person name="Luo M.C."/>
            <person name="Dvorak J."/>
            <person name="Tong Y."/>
            <person name="Wang J."/>
            <person name="Yang H."/>
            <person name="Li Z."/>
            <person name="Wang D."/>
            <person name="Zhang A."/>
            <person name="Wang J."/>
        </authorList>
    </citation>
    <scope>NUCLEOTIDE SEQUENCE</scope>
    <source>
        <strain evidence="2">cv. G1812</strain>
    </source>
</reference>
<keyword evidence="2" id="KW-1185">Reference proteome</keyword>
<dbReference type="Proteomes" id="UP000015106">
    <property type="component" value="Chromosome 4"/>
</dbReference>